<evidence type="ECO:0000313" key="3">
    <source>
        <dbReference type="Proteomes" id="UP001519460"/>
    </source>
</evidence>
<comment type="caution">
    <text evidence="2">The sequence shown here is derived from an EMBL/GenBank/DDBJ whole genome shotgun (WGS) entry which is preliminary data.</text>
</comment>
<proteinExistence type="predicted"/>
<dbReference type="EMBL" id="JACVVK020000067">
    <property type="protein sequence ID" value="KAK7496362.1"/>
    <property type="molecule type" value="Genomic_DNA"/>
</dbReference>
<accession>A0ABD0LB35</accession>
<evidence type="ECO:0000313" key="2">
    <source>
        <dbReference type="EMBL" id="KAK7496362.1"/>
    </source>
</evidence>
<dbReference type="Proteomes" id="UP001519460">
    <property type="component" value="Unassembled WGS sequence"/>
</dbReference>
<sequence>MFTGSDRLSRPSTVCPGVTFRHCTAIGKSTEDMKRTLLFKLHDLDASTVTGLLTRPGEERLLGQWEESSHPHSYSECLVLLMMIDSRPTTTPSPPSLPRFPQPSTAESVLVWFHYVPVHFPIPRSSVSARRCSAAARSAFCPKRFGQNLFFLHLHVVVLDTALISSGRLPQPLGARPVKTSRPLNCCPRERGRGEQATW</sequence>
<dbReference type="AlphaFoldDB" id="A0ABD0LB35"/>
<protein>
    <submittedName>
        <fullName evidence="2">Uncharacterized protein</fullName>
    </submittedName>
</protein>
<name>A0ABD0LB35_9CAEN</name>
<organism evidence="2 3">
    <name type="scientific">Batillaria attramentaria</name>
    <dbReference type="NCBI Taxonomy" id="370345"/>
    <lineage>
        <taxon>Eukaryota</taxon>
        <taxon>Metazoa</taxon>
        <taxon>Spiralia</taxon>
        <taxon>Lophotrochozoa</taxon>
        <taxon>Mollusca</taxon>
        <taxon>Gastropoda</taxon>
        <taxon>Caenogastropoda</taxon>
        <taxon>Sorbeoconcha</taxon>
        <taxon>Cerithioidea</taxon>
        <taxon>Batillariidae</taxon>
        <taxon>Batillaria</taxon>
    </lineage>
</organism>
<reference evidence="2 3" key="1">
    <citation type="journal article" date="2023" name="Sci. Data">
        <title>Genome assembly of the Korean intertidal mud-creeper Batillaria attramentaria.</title>
        <authorList>
            <person name="Patra A.K."/>
            <person name="Ho P.T."/>
            <person name="Jun S."/>
            <person name="Lee S.J."/>
            <person name="Kim Y."/>
            <person name="Won Y.J."/>
        </authorList>
    </citation>
    <scope>NUCLEOTIDE SEQUENCE [LARGE SCALE GENOMIC DNA]</scope>
    <source>
        <strain evidence="2">Wonlab-2016</strain>
    </source>
</reference>
<evidence type="ECO:0000256" key="1">
    <source>
        <dbReference type="SAM" id="MobiDB-lite"/>
    </source>
</evidence>
<keyword evidence="3" id="KW-1185">Reference proteome</keyword>
<feature type="compositionally biased region" description="Basic and acidic residues" evidence="1">
    <location>
        <begin position="188"/>
        <end position="199"/>
    </location>
</feature>
<gene>
    <name evidence="2" type="ORF">BaRGS_00012284</name>
</gene>
<feature type="region of interest" description="Disordered" evidence="1">
    <location>
        <begin position="180"/>
        <end position="199"/>
    </location>
</feature>